<evidence type="ECO:0000256" key="1">
    <source>
        <dbReference type="SAM" id="MobiDB-lite"/>
    </source>
</evidence>
<feature type="region of interest" description="Disordered" evidence="1">
    <location>
        <begin position="1"/>
        <end position="25"/>
    </location>
</feature>
<dbReference type="KEGG" id="gax:Pan161_35120"/>
<sequence length="61" mass="6944">MAEILSLKQSDPVGTERNDHNDNQRRKLIQVTNTHDTPLLYLTEAGLQTASEPRCRPIFPI</sequence>
<accession>A0A517VFR1</accession>
<dbReference type="EMBL" id="CP036343">
    <property type="protein sequence ID" value="QDT91848.1"/>
    <property type="molecule type" value="Genomic_DNA"/>
</dbReference>
<keyword evidence="3" id="KW-1185">Reference proteome</keyword>
<dbReference type="Proteomes" id="UP000316855">
    <property type="component" value="Chromosome"/>
</dbReference>
<feature type="compositionally biased region" description="Basic and acidic residues" evidence="1">
    <location>
        <begin position="14"/>
        <end position="25"/>
    </location>
</feature>
<proteinExistence type="predicted"/>
<protein>
    <submittedName>
        <fullName evidence="2">Uncharacterized protein</fullName>
    </submittedName>
</protein>
<dbReference type="AlphaFoldDB" id="A0A517VFR1"/>
<reference evidence="2 3" key="1">
    <citation type="submission" date="2019-02" db="EMBL/GenBank/DDBJ databases">
        <title>Deep-cultivation of Planctomycetes and their phenomic and genomic characterization uncovers novel biology.</title>
        <authorList>
            <person name="Wiegand S."/>
            <person name="Jogler M."/>
            <person name="Boedeker C."/>
            <person name="Pinto D."/>
            <person name="Vollmers J."/>
            <person name="Rivas-Marin E."/>
            <person name="Kohn T."/>
            <person name="Peeters S.H."/>
            <person name="Heuer A."/>
            <person name="Rast P."/>
            <person name="Oberbeckmann S."/>
            <person name="Bunk B."/>
            <person name="Jeske O."/>
            <person name="Meyerdierks A."/>
            <person name="Storesund J.E."/>
            <person name="Kallscheuer N."/>
            <person name="Luecker S."/>
            <person name="Lage O.M."/>
            <person name="Pohl T."/>
            <person name="Merkel B.J."/>
            <person name="Hornburger P."/>
            <person name="Mueller R.-W."/>
            <person name="Bruemmer F."/>
            <person name="Labrenz M."/>
            <person name="Spormann A.M."/>
            <person name="Op den Camp H."/>
            <person name="Overmann J."/>
            <person name="Amann R."/>
            <person name="Jetten M.S.M."/>
            <person name="Mascher T."/>
            <person name="Medema M.H."/>
            <person name="Devos D.P."/>
            <person name="Kaster A.-K."/>
            <person name="Ovreas L."/>
            <person name="Rohde M."/>
            <person name="Galperin M.Y."/>
            <person name="Jogler C."/>
        </authorList>
    </citation>
    <scope>NUCLEOTIDE SEQUENCE [LARGE SCALE GENOMIC DNA]</scope>
    <source>
        <strain evidence="2 3">Pan161</strain>
    </source>
</reference>
<evidence type="ECO:0000313" key="3">
    <source>
        <dbReference type="Proteomes" id="UP000316855"/>
    </source>
</evidence>
<evidence type="ECO:0000313" key="2">
    <source>
        <dbReference type="EMBL" id="QDT91848.1"/>
    </source>
</evidence>
<gene>
    <name evidence="2" type="ORF">Pan161_35120</name>
</gene>
<name>A0A517VFR1_9PLAN</name>
<organism evidence="2 3">
    <name type="scientific">Gimesia algae</name>
    <dbReference type="NCBI Taxonomy" id="2527971"/>
    <lineage>
        <taxon>Bacteria</taxon>
        <taxon>Pseudomonadati</taxon>
        <taxon>Planctomycetota</taxon>
        <taxon>Planctomycetia</taxon>
        <taxon>Planctomycetales</taxon>
        <taxon>Planctomycetaceae</taxon>
        <taxon>Gimesia</taxon>
    </lineage>
</organism>